<feature type="region of interest" description="Disordered" evidence="1">
    <location>
        <begin position="127"/>
        <end position="184"/>
    </location>
</feature>
<dbReference type="EMBL" id="JRES01001284">
    <property type="protein sequence ID" value="KNC23946.1"/>
    <property type="molecule type" value="Genomic_DNA"/>
</dbReference>
<evidence type="ECO:0000256" key="1">
    <source>
        <dbReference type="SAM" id="MobiDB-lite"/>
    </source>
</evidence>
<name>A0A0L0BV95_LUCCU</name>
<comment type="caution">
    <text evidence="3">The sequence shown here is derived from an EMBL/GenBank/DDBJ whole genome shotgun (WGS) entry which is preliminary data.</text>
</comment>
<sequence length="311" mass="35795">MQTNIIYYLLRLCIMIVILSHYSQAQQKEVSPKLDFDEAENKNDTVPIVPGVKKGRKDEDHDLERENESDGEKRGKSGPKIHGVRVTVDTGDTHKSKESKESVEITDLGKNKKRVGIHTDITFEITAEGDEHTNKTSREQDVDKEDASVPIYKGRGGSNHKNRKPYDPKTHWNPNFSNERRYDHSGRGSYPDYYPEYYPNNVPVYIGSADARGAGSPIYRQSDGWNSYIPRWTTERSMYVDAYNKPNDVTAYRNNAWKPCYCLTNSNEYRRRRDNHPHYHYPTQGSVNVVKPTSSLIKIVDGKLESTFSRK</sequence>
<feature type="signal peptide" evidence="2">
    <location>
        <begin position="1"/>
        <end position="25"/>
    </location>
</feature>
<gene>
    <name evidence="3" type="ORF">FF38_01006</name>
</gene>
<evidence type="ECO:0000313" key="4">
    <source>
        <dbReference type="Proteomes" id="UP000037069"/>
    </source>
</evidence>
<organism evidence="3 4">
    <name type="scientific">Lucilia cuprina</name>
    <name type="common">Green bottle fly</name>
    <name type="synonym">Australian sheep blowfly</name>
    <dbReference type="NCBI Taxonomy" id="7375"/>
    <lineage>
        <taxon>Eukaryota</taxon>
        <taxon>Metazoa</taxon>
        <taxon>Ecdysozoa</taxon>
        <taxon>Arthropoda</taxon>
        <taxon>Hexapoda</taxon>
        <taxon>Insecta</taxon>
        <taxon>Pterygota</taxon>
        <taxon>Neoptera</taxon>
        <taxon>Endopterygota</taxon>
        <taxon>Diptera</taxon>
        <taxon>Brachycera</taxon>
        <taxon>Muscomorpha</taxon>
        <taxon>Oestroidea</taxon>
        <taxon>Calliphoridae</taxon>
        <taxon>Luciliinae</taxon>
        <taxon>Lucilia</taxon>
    </lineage>
</organism>
<feature type="compositionally biased region" description="Basic and acidic residues" evidence="1">
    <location>
        <begin position="56"/>
        <end position="75"/>
    </location>
</feature>
<accession>A0A0L0BV95</accession>
<dbReference type="Proteomes" id="UP000037069">
    <property type="component" value="Unassembled WGS sequence"/>
</dbReference>
<dbReference type="OMA" id="LTHHCVQ"/>
<keyword evidence="2" id="KW-0732">Signal</keyword>
<evidence type="ECO:0000313" key="3">
    <source>
        <dbReference type="EMBL" id="KNC23946.1"/>
    </source>
</evidence>
<dbReference type="AlphaFoldDB" id="A0A0L0BV95"/>
<protein>
    <submittedName>
        <fullName evidence="3">Uncharacterized protein</fullName>
    </submittedName>
</protein>
<feature type="region of interest" description="Disordered" evidence="1">
    <location>
        <begin position="35"/>
        <end position="105"/>
    </location>
</feature>
<feature type="compositionally biased region" description="Basic and acidic residues" evidence="1">
    <location>
        <begin position="129"/>
        <end position="147"/>
    </location>
</feature>
<evidence type="ECO:0000256" key="2">
    <source>
        <dbReference type="SAM" id="SignalP"/>
    </source>
</evidence>
<feature type="chain" id="PRO_5005535422" evidence="2">
    <location>
        <begin position="26"/>
        <end position="311"/>
    </location>
</feature>
<reference evidence="3 4" key="1">
    <citation type="journal article" date="2015" name="Nat. Commun.">
        <title>Lucilia cuprina genome unlocks parasitic fly biology to underpin future interventions.</title>
        <authorList>
            <person name="Anstead C.A."/>
            <person name="Korhonen P.K."/>
            <person name="Young N.D."/>
            <person name="Hall R.S."/>
            <person name="Jex A.R."/>
            <person name="Murali S.C."/>
            <person name="Hughes D.S."/>
            <person name="Lee S.F."/>
            <person name="Perry T."/>
            <person name="Stroehlein A.J."/>
            <person name="Ansell B.R."/>
            <person name="Breugelmans B."/>
            <person name="Hofmann A."/>
            <person name="Qu J."/>
            <person name="Dugan S."/>
            <person name="Lee S.L."/>
            <person name="Chao H."/>
            <person name="Dinh H."/>
            <person name="Han Y."/>
            <person name="Doddapaneni H.V."/>
            <person name="Worley K.C."/>
            <person name="Muzny D.M."/>
            <person name="Ioannidis P."/>
            <person name="Waterhouse R.M."/>
            <person name="Zdobnov E.M."/>
            <person name="James P.J."/>
            <person name="Bagnall N.H."/>
            <person name="Kotze A.C."/>
            <person name="Gibbs R.A."/>
            <person name="Richards S."/>
            <person name="Batterham P."/>
            <person name="Gasser R.B."/>
        </authorList>
    </citation>
    <scope>NUCLEOTIDE SEQUENCE [LARGE SCALE GENOMIC DNA]</scope>
    <source>
        <strain evidence="3 4">LS</strain>
        <tissue evidence="3">Full body</tissue>
    </source>
</reference>
<feature type="compositionally biased region" description="Basic and acidic residues" evidence="1">
    <location>
        <begin position="91"/>
        <end position="105"/>
    </location>
</feature>
<proteinExistence type="predicted"/>
<dbReference type="OrthoDB" id="7776691at2759"/>
<keyword evidence="4" id="KW-1185">Reference proteome</keyword>